<evidence type="ECO:0000313" key="2">
    <source>
        <dbReference type="Proteomes" id="UP001497623"/>
    </source>
</evidence>
<protein>
    <submittedName>
        <fullName evidence="1">Uncharacterized protein</fullName>
    </submittedName>
</protein>
<dbReference type="Proteomes" id="UP001497623">
    <property type="component" value="Unassembled WGS sequence"/>
</dbReference>
<proteinExistence type="predicted"/>
<comment type="caution">
    <text evidence="1">The sequence shown here is derived from an EMBL/GenBank/DDBJ whole genome shotgun (WGS) entry which is preliminary data.</text>
</comment>
<dbReference type="AlphaFoldDB" id="A0AAV2PLL2"/>
<sequence>MMTFISDDEGTDKGFDISIHAQKESTPDQCLYEICDLANLLPEEATHLKAQIFHMTLEFGDISRSLKLNEEIFFNRSLSFNESQFQNISNNYNNQSLTRFREHFLNFFEYINDTLTEIQEDYETLLVYFNSTNINSLMHCPVKVFEAMKNKIIGLRYSISNITYSIKNQYVGSAVAPYPLLALSFPVEFAGGPLVWVANTSMQLRNQIDIVVNIGETLKQLPDWPQLPPTCSQVHLPVCLFQINETMNNLEEDLITLIGVIESMDENQASNITEEDLMAVNKTIQILTNYLDKMNETTETKPLSLIKCPVSELSDISQNISEFISFFNNSSNFGNLGRNIKSVIKPNTRIAPLLIVLRLIPLLYRARKAVPYIKKVWKYFKDKKPWEKIKNYEKFCITLAFGNCVGKSDFIACWWKEFKRCHLIRPDPEGCNDEQITSATVPFGKTFIKECIKWKCQHDGKFIDSGFDKETCCRCKLEIIKNGDKCCETCDKYCSKCVYGDKSRTKI</sequence>
<name>A0AAV2PLL2_MEGNR</name>
<evidence type="ECO:0000313" key="1">
    <source>
        <dbReference type="EMBL" id="CAL4059822.1"/>
    </source>
</evidence>
<dbReference type="EMBL" id="CAXKWB010000206">
    <property type="protein sequence ID" value="CAL4059822.1"/>
    <property type="molecule type" value="Genomic_DNA"/>
</dbReference>
<keyword evidence="2" id="KW-1185">Reference proteome</keyword>
<organism evidence="1 2">
    <name type="scientific">Meganyctiphanes norvegica</name>
    <name type="common">Northern krill</name>
    <name type="synonym">Thysanopoda norvegica</name>
    <dbReference type="NCBI Taxonomy" id="48144"/>
    <lineage>
        <taxon>Eukaryota</taxon>
        <taxon>Metazoa</taxon>
        <taxon>Ecdysozoa</taxon>
        <taxon>Arthropoda</taxon>
        <taxon>Crustacea</taxon>
        <taxon>Multicrustacea</taxon>
        <taxon>Malacostraca</taxon>
        <taxon>Eumalacostraca</taxon>
        <taxon>Eucarida</taxon>
        <taxon>Euphausiacea</taxon>
        <taxon>Euphausiidae</taxon>
        <taxon>Meganyctiphanes</taxon>
    </lineage>
</organism>
<reference evidence="1 2" key="1">
    <citation type="submission" date="2024-05" db="EMBL/GenBank/DDBJ databases">
        <authorList>
            <person name="Wallberg A."/>
        </authorList>
    </citation>
    <scope>NUCLEOTIDE SEQUENCE [LARGE SCALE GENOMIC DNA]</scope>
</reference>
<accession>A0AAV2PLL2</accession>
<gene>
    <name evidence="1" type="ORF">MNOR_LOCUS865</name>
</gene>